<evidence type="ECO:0000256" key="2">
    <source>
        <dbReference type="SAM" id="Phobius"/>
    </source>
</evidence>
<dbReference type="AlphaFoldDB" id="A0A0D2MJ11"/>
<dbReference type="STRING" id="145388.A0A0D2MJ11"/>
<dbReference type="Proteomes" id="UP000054498">
    <property type="component" value="Unassembled WGS sequence"/>
</dbReference>
<proteinExistence type="predicted"/>
<sequence>MDLPDGSFPEASGAAGGGAWEAAAHPVLASLARVKGALDQTAAPAPAGRGGDGGADARAARARPGPALGTRLAGAVVGFWGVFGVDLCALSLLVAALVAANGLSLVYLALMPLVAPGRRSSLQALMWRSLAVPLLALLAVQQYCFYLGPPPLDGPPPAPPAAVIDVQGGGGHSRGGGGGGGSDGWLLLLRWAGAADVRAPHLWALFAALALATLQMHADRKRSVAEAAAGDEAAAVVADPSEVIQRRWEGLPRRGLGPAQWVEPRPGRAAWRAGGDESEEGDLERPLLQGLAPSSSGGELELSLQVLQTPTAAGAAAASAAGPPPPSAAAPPADGAPTAALEAARKLDYADRASWGWADWLRYELTKRSTDLLLVATVASCALQRDALHAGYLALGLFGFRQRARLAAPGGSPLFGVLLRFNLAAITLTLIYQAPWEVLLGPSWANTCQLGEAAHCTAPQLIGLCKLISWPTLEGWGAPYLIHTPSSSATGSGSPSPSIAVAAAAVSLLRRAVSSLGGAGAWRPDAPGGGGAAAVSLLAGSASLADLILWILLRLQQKLLGSGTYAEVAACVEQERAATAAALQRRRRAWYLEQVRSDLI</sequence>
<dbReference type="GO" id="GO:0016020">
    <property type="term" value="C:membrane"/>
    <property type="evidence" value="ECO:0007669"/>
    <property type="project" value="InterPro"/>
</dbReference>
<keyword evidence="2" id="KW-1133">Transmembrane helix</keyword>
<dbReference type="GO" id="GO:0042391">
    <property type="term" value="P:regulation of membrane potential"/>
    <property type="evidence" value="ECO:0007669"/>
    <property type="project" value="TreeGrafter"/>
</dbReference>
<dbReference type="GO" id="GO:0005261">
    <property type="term" value="F:monoatomic cation channel activity"/>
    <property type="evidence" value="ECO:0007669"/>
    <property type="project" value="TreeGrafter"/>
</dbReference>
<keyword evidence="2" id="KW-0472">Membrane</keyword>
<keyword evidence="4" id="KW-1185">Reference proteome</keyword>
<name>A0A0D2MJ11_9CHLO</name>
<evidence type="ECO:0000256" key="1">
    <source>
        <dbReference type="SAM" id="MobiDB-lite"/>
    </source>
</evidence>
<feature type="transmembrane region" description="Helical" evidence="2">
    <location>
        <begin position="91"/>
        <end position="113"/>
    </location>
</feature>
<evidence type="ECO:0000313" key="4">
    <source>
        <dbReference type="Proteomes" id="UP000054498"/>
    </source>
</evidence>
<keyword evidence="2" id="KW-0812">Transmembrane</keyword>
<feature type="transmembrane region" description="Helical" evidence="2">
    <location>
        <begin position="125"/>
        <end position="148"/>
    </location>
</feature>
<evidence type="ECO:0008006" key="5">
    <source>
        <dbReference type="Google" id="ProtNLM"/>
    </source>
</evidence>
<dbReference type="GO" id="GO:0008381">
    <property type="term" value="F:mechanosensitive monoatomic ion channel activity"/>
    <property type="evidence" value="ECO:0007669"/>
    <property type="project" value="InterPro"/>
</dbReference>
<gene>
    <name evidence="3" type="ORF">MNEG_12972</name>
</gene>
<dbReference type="GeneID" id="25730388"/>
<protein>
    <recommendedName>
        <fullName evidence="5">Piezo non-specific cation channel R-Ras-binding domain-containing protein</fullName>
    </recommendedName>
</protein>
<dbReference type="InterPro" id="IPR027272">
    <property type="entry name" value="Piezo"/>
</dbReference>
<feature type="region of interest" description="Disordered" evidence="1">
    <location>
        <begin position="254"/>
        <end position="283"/>
    </location>
</feature>
<dbReference type="PANTHER" id="PTHR13167:SF25">
    <property type="entry name" value="PIEZO-TYPE MECHANOSENSITIVE ION CHANNEL COMPONENT"/>
    <property type="match status" value="1"/>
</dbReference>
<accession>A0A0D2MJ11</accession>
<dbReference type="EMBL" id="KK103765">
    <property type="protein sequence ID" value="KIY94990.1"/>
    <property type="molecule type" value="Genomic_DNA"/>
</dbReference>
<dbReference type="RefSeq" id="XP_013894010.1">
    <property type="nucleotide sequence ID" value="XM_014038556.1"/>
</dbReference>
<organism evidence="3 4">
    <name type="scientific">Monoraphidium neglectum</name>
    <dbReference type="NCBI Taxonomy" id="145388"/>
    <lineage>
        <taxon>Eukaryota</taxon>
        <taxon>Viridiplantae</taxon>
        <taxon>Chlorophyta</taxon>
        <taxon>core chlorophytes</taxon>
        <taxon>Chlorophyceae</taxon>
        <taxon>CS clade</taxon>
        <taxon>Sphaeropleales</taxon>
        <taxon>Selenastraceae</taxon>
        <taxon>Monoraphidium</taxon>
    </lineage>
</organism>
<dbReference type="KEGG" id="mng:MNEG_12972"/>
<evidence type="ECO:0000313" key="3">
    <source>
        <dbReference type="EMBL" id="KIY94990.1"/>
    </source>
</evidence>
<reference evidence="3 4" key="1">
    <citation type="journal article" date="2013" name="BMC Genomics">
        <title>Reconstruction of the lipid metabolism for the microalga Monoraphidium neglectum from its genome sequence reveals characteristics suitable for biofuel production.</title>
        <authorList>
            <person name="Bogen C."/>
            <person name="Al-Dilaimi A."/>
            <person name="Albersmeier A."/>
            <person name="Wichmann J."/>
            <person name="Grundmann M."/>
            <person name="Rupp O."/>
            <person name="Lauersen K.J."/>
            <person name="Blifernez-Klassen O."/>
            <person name="Kalinowski J."/>
            <person name="Goesmann A."/>
            <person name="Mussgnug J.H."/>
            <person name="Kruse O."/>
        </authorList>
    </citation>
    <scope>NUCLEOTIDE SEQUENCE [LARGE SCALE GENOMIC DNA]</scope>
    <source>
        <strain evidence="3 4">SAG 48.87</strain>
    </source>
</reference>
<dbReference type="OrthoDB" id="303066at2759"/>
<feature type="region of interest" description="Disordered" evidence="1">
    <location>
        <begin position="315"/>
        <end position="337"/>
    </location>
</feature>
<dbReference type="GO" id="GO:0050982">
    <property type="term" value="P:detection of mechanical stimulus"/>
    <property type="evidence" value="ECO:0007669"/>
    <property type="project" value="TreeGrafter"/>
</dbReference>
<dbReference type="GO" id="GO:0071260">
    <property type="term" value="P:cellular response to mechanical stimulus"/>
    <property type="evidence" value="ECO:0007669"/>
    <property type="project" value="TreeGrafter"/>
</dbReference>
<dbReference type="PANTHER" id="PTHR13167">
    <property type="entry name" value="PIEZO-TYPE MECHANOSENSITIVE ION CHANNEL COMPONENT"/>
    <property type="match status" value="1"/>
</dbReference>